<keyword evidence="16" id="KW-1185">Reference proteome</keyword>
<proteinExistence type="inferred from homology"/>
<dbReference type="CDD" id="cd04105">
    <property type="entry name" value="SR_beta"/>
    <property type="match status" value="1"/>
</dbReference>
<keyword evidence="6" id="KW-0256">Endoplasmic reticulum</keyword>
<evidence type="ECO:0000256" key="11">
    <source>
        <dbReference type="ARBA" id="ARBA00037377"/>
    </source>
</evidence>
<keyword evidence="10" id="KW-0675">Receptor</keyword>
<dbReference type="SUPFAM" id="SSF52540">
    <property type="entry name" value="P-loop containing nucleoside triphosphate hydrolases"/>
    <property type="match status" value="1"/>
</dbReference>
<dbReference type="AlphaFoldDB" id="A7REZ8"/>
<dbReference type="InterPro" id="IPR027417">
    <property type="entry name" value="P-loop_NTPase"/>
</dbReference>
<evidence type="ECO:0000256" key="4">
    <source>
        <dbReference type="ARBA" id="ARBA00022692"/>
    </source>
</evidence>
<dbReference type="Gene3D" id="3.40.50.300">
    <property type="entry name" value="P-loop containing nucleotide triphosphate hydrolases"/>
    <property type="match status" value="1"/>
</dbReference>
<evidence type="ECO:0000256" key="14">
    <source>
        <dbReference type="SAM" id="Phobius"/>
    </source>
</evidence>
<comment type="subcellular location">
    <subcellularLocation>
        <location evidence="1">Endoplasmic reticulum membrane</location>
        <topology evidence="1">Single-pass membrane protein</topology>
    </subcellularLocation>
</comment>
<dbReference type="KEGG" id="nve:5522194"/>
<comment type="function">
    <text evidence="11">Trans-Golgi-associated GTPase that regulates protein sorting. Controls the targeting of ARL1 and its effector to the trans-Golgi. Required for the lipidation of chylomicrons in the intestine and required for VLDL lipidation in the liver.</text>
</comment>
<dbReference type="InParanoid" id="A7REZ8"/>
<evidence type="ECO:0000313" key="15">
    <source>
        <dbReference type="EMBL" id="EDO49881.1"/>
    </source>
</evidence>
<dbReference type="Pfam" id="PF09439">
    <property type="entry name" value="SRPRB"/>
    <property type="match status" value="1"/>
</dbReference>
<evidence type="ECO:0000256" key="10">
    <source>
        <dbReference type="ARBA" id="ARBA00023170"/>
    </source>
</evidence>
<name>A7REZ8_NEMVE</name>
<dbReference type="Proteomes" id="UP000001593">
    <property type="component" value="Unassembled WGS sequence"/>
</dbReference>
<evidence type="ECO:0000256" key="8">
    <source>
        <dbReference type="ARBA" id="ARBA00023134"/>
    </source>
</evidence>
<evidence type="ECO:0000256" key="7">
    <source>
        <dbReference type="ARBA" id="ARBA00022989"/>
    </source>
</evidence>
<evidence type="ECO:0000256" key="12">
    <source>
        <dbReference type="ARBA" id="ARBA00038765"/>
    </source>
</evidence>
<evidence type="ECO:0000256" key="9">
    <source>
        <dbReference type="ARBA" id="ARBA00023136"/>
    </source>
</evidence>
<comment type="similarity">
    <text evidence="2">Belongs to the SRP receptor beta subunit family.</text>
</comment>
<evidence type="ECO:0000256" key="2">
    <source>
        <dbReference type="ARBA" id="ARBA00005619"/>
    </source>
</evidence>
<dbReference type="PANTHER" id="PTHR45909:SF1">
    <property type="entry name" value="ADP-RIBOSYLATION FACTOR-RELATED PROTEIN 1"/>
    <property type="match status" value="1"/>
</dbReference>
<accession>A7REZ8</accession>
<dbReference type="OMA" id="CWIDERA"/>
<dbReference type="InterPro" id="IPR024156">
    <property type="entry name" value="Small_GTPase_ARF"/>
</dbReference>
<dbReference type="OrthoDB" id="41266at2759"/>
<dbReference type="InterPro" id="IPR019009">
    <property type="entry name" value="SRP_receptor_beta_su"/>
</dbReference>
<dbReference type="PANTHER" id="PTHR45909">
    <property type="entry name" value="ADP-RIBOSYLATION FACTOR-RELATED PROTEIN 1"/>
    <property type="match status" value="1"/>
</dbReference>
<keyword evidence="4 14" id="KW-0812">Transmembrane</keyword>
<dbReference type="STRING" id="45351.A7REZ8"/>
<dbReference type="HOGENOM" id="CLU_046625_2_0_1"/>
<evidence type="ECO:0000256" key="3">
    <source>
        <dbReference type="ARBA" id="ARBA00020256"/>
    </source>
</evidence>
<dbReference type="GO" id="GO:0045047">
    <property type="term" value="P:protein targeting to ER"/>
    <property type="evidence" value="ECO:0000318"/>
    <property type="project" value="GO_Central"/>
</dbReference>
<evidence type="ECO:0000256" key="1">
    <source>
        <dbReference type="ARBA" id="ARBA00004389"/>
    </source>
</evidence>
<dbReference type="SMART" id="SM00177">
    <property type="entry name" value="ARF"/>
    <property type="match status" value="1"/>
</dbReference>
<dbReference type="EMBL" id="DS469507">
    <property type="protein sequence ID" value="EDO49881.1"/>
    <property type="molecule type" value="Genomic_DNA"/>
</dbReference>
<sequence>MFFLSHRVVVVGWQRGRGRGYNPSFRSTTVYKPPTLLTLMFLFALVLLVLLRKQRRRGNSLLFVGLTDSGKTLLFNRLLDGSHVMTHTSMKENVGSYKLKGKKSGKQVNMVDLPGHDRIRSQFLEKYKEQARAILFVVDSVNFPREVRDVAEQMYDILSHKTLMRAAVPILVVCNKQDFAMAKSARAIKAQLEKEINTQRVTRSAALQGLDGSSKSALVGKKGKDFEFADVEPVKVEFVECSAKGNADNKNPQIDALHDWIEKAV</sequence>
<dbReference type="GO" id="GO:0005785">
    <property type="term" value="C:signal recognition particle receptor complex"/>
    <property type="evidence" value="ECO:0000318"/>
    <property type="project" value="GO_Central"/>
</dbReference>
<protein>
    <recommendedName>
        <fullName evidence="13">ADP-ribosylation factor-related protein 1</fullName>
    </recommendedName>
    <alternativeName>
        <fullName evidence="3">Signal recognition particle receptor subunit beta</fullName>
    </alternativeName>
</protein>
<dbReference type="PROSITE" id="PS51417">
    <property type="entry name" value="ARF"/>
    <property type="match status" value="1"/>
</dbReference>
<comment type="subunit">
    <text evidence="12">Interacts with SYS1.</text>
</comment>
<dbReference type="InterPro" id="IPR005225">
    <property type="entry name" value="Small_GTP-bd"/>
</dbReference>
<keyword evidence="7 14" id="KW-1133">Transmembrane helix</keyword>
<evidence type="ECO:0000256" key="5">
    <source>
        <dbReference type="ARBA" id="ARBA00022741"/>
    </source>
</evidence>
<dbReference type="NCBIfam" id="TIGR00231">
    <property type="entry name" value="small_GTP"/>
    <property type="match status" value="1"/>
</dbReference>
<dbReference type="PhylomeDB" id="A7REZ8"/>
<keyword evidence="5" id="KW-0547">Nucleotide-binding</keyword>
<organism evidence="15 16">
    <name type="scientific">Nematostella vectensis</name>
    <name type="common">Starlet sea anemone</name>
    <dbReference type="NCBI Taxonomy" id="45351"/>
    <lineage>
        <taxon>Eukaryota</taxon>
        <taxon>Metazoa</taxon>
        <taxon>Cnidaria</taxon>
        <taxon>Anthozoa</taxon>
        <taxon>Hexacorallia</taxon>
        <taxon>Actiniaria</taxon>
        <taxon>Edwardsiidae</taxon>
        <taxon>Nematostella</taxon>
    </lineage>
</organism>
<reference evidence="15 16" key="1">
    <citation type="journal article" date="2007" name="Science">
        <title>Sea anemone genome reveals ancestral eumetazoan gene repertoire and genomic organization.</title>
        <authorList>
            <person name="Putnam N.H."/>
            <person name="Srivastava M."/>
            <person name="Hellsten U."/>
            <person name="Dirks B."/>
            <person name="Chapman J."/>
            <person name="Salamov A."/>
            <person name="Terry A."/>
            <person name="Shapiro H."/>
            <person name="Lindquist E."/>
            <person name="Kapitonov V.V."/>
            <person name="Jurka J."/>
            <person name="Genikhovich G."/>
            <person name="Grigoriev I.V."/>
            <person name="Lucas S.M."/>
            <person name="Steele R.E."/>
            <person name="Finnerty J.R."/>
            <person name="Technau U."/>
            <person name="Martindale M.Q."/>
            <person name="Rokhsar D.S."/>
        </authorList>
    </citation>
    <scope>NUCLEOTIDE SEQUENCE [LARGE SCALE GENOMIC DNA]</scope>
    <source>
        <strain evidence="16">CH2 X CH6</strain>
    </source>
</reference>
<evidence type="ECO:0000256" key="6">
    <source>
        <dbReference type="ARBA" id="ARBA00022824"/>
    </source>
</evidence>
<keyword evidence="8" id="KW-0342">GTP-binding</keyword>
<dbReference type="eggNOG" id="KOG0090">
    <property type="taxonomic scope" value="Eukaryota"/>
</dbReference>
<gene>
    <name evidence="15" type="ORF">NEMVEDRAFT_v1g79420</name>
</gene>
<dbReference type="GO" id="GO:0005525">
    <property type="term" value="F:GTP binding"/>
    <property type="evidence" value="ECO:0007669"/>
    <property type="project" value="UniProtKB-KW"/>
</dbReference>
<feature type="transmembrane region" description="Helical" evidence="14">
    <location>
        <begin position="34"/>
        <end position="51"/>
    </location>
</feature>
<evidence type="ECO:0000313" key="16">
    <source>
        <dbReference type="Proteomes" id="UP000001593"/>
    </source>
</evidence>
<keyword evidence="9 14" id="KW-0472">Membrane</keyword>
<evidence type="ECO:0000256" key="13">
    <source>
        <dbReference type="ARBA" id="ARBA00039478"/>
    </source>
</evidence>